<organism evidence="2 3">
    <name type="scientific">Aegilops tauschii subsp. strangulata</name>
    <name type="common">Goatgrass</name>
    <dbReference type="NCBI Taxonomy" id="200361"/>
    <lineage>
        <taxon>Eukaryota</taxon>
        <taxon>Viridiplantae</taxon>
        <taxon>Streptophyta</taxon>
        <taxon>Embryophyta</taxon>
        <taxon>Tracheophyta</taxon>
        <taxon>Spermatophyta</taxon>
        <taxon>Magnoliopsida</taxon>
        <taxon>Liliopsida</taxon>
        <taxon>Poales</taxon>
        <taxon>Poaceae</taxon>
        <taxon>BOP clade</taxon>
        <taxon>Pooideae</taxon>
        <taxon>Triticodae</taxon>
        <taxon>Triticeae</taxon>
        <taxon>Triticinae</taxon>
        <taxon>Aegilops</taxon>
    </lineage>
</organism>
<reference evidence="2" key="5">
    <citation type="journal article" date="2021" name="G3 (Bethesda)">
        <title>Aegilops tauschii genome assembly Aet v5.0 features greater sequence contiguity and improved annotation.</title>
        <authorList>
            <person name="Wang L."/>
            <person name="Zhu T."/>
            <person name="Rodriguez J.C."/>
            <person name="Deal K.R."/>
            <person name="Dubcovsky J."/>
            <person name="McGuire P.E."/>
            <person name="Lux T."/>
            <person name="Spannagl M."/>
            <person name="Mayer K.F.X."/>
            <person name="Baldrich P."/>
            <person name="Meyers B.C."/>
            <person name="Huo N."/>
            <person name="Gu Y.Q."/>
            <person name="Zhou H."/>
            <person name="Devos K.M."/>
            <person name="Bennetzen J.L."/>
            <person name="Unver T."/>
            <person name="Budak H."/>
            <person name="Gulick P.J."/>
            <person name="Galiba G."/>
            <person name="Kalapos B."/>
            <person name="Nelson D.R."/>
            <person name="Li P."/>
            <person name="You F.M."/>
            <person name="Luo M.C."/>
            <person name="Dvorak J."/>
        </authorList>
    </citation>
    <scope>NUCLEOTIDE SEQUENCE [LARGE SCALE GENOMIC DNA]</scope>
    <source>
        <strain evidence="2">cv. AL8/78</strain>
    </source>
</reference>
<accession>A0A453QIR0</accession>
<reference evidence="3" key="2">
    <citation type="journal article" date="2017" name="Nat. Plants">
        <title>The Aegilops tauschii genome reveals multiple impacts of transposons.</title>
        <authorList>
            <person name="Zhao G."/>
            <person name="Zou C."/>
            <person name="Li K."/>
            <person name="Wang K."/>
            <person name="Li T."/>
            <person name="Gao L."/>
            <person name="Zhang X."/>
            <person name="Wang H."/>
            <person name="Yang Z."/>
            <person name="Liu X."/>
            <person name="Jiang W."/>
            <person name="Mao L."/>
            <person name="Kong X."/>
            <person name="Jiao Y."/>
            <person name="Jia J."/>
        </authorList>
    </citation>
    <scope>NUCLEOTIDE SEQUENCE [LARGE SCALE GENOMIC DNA]</scope>
    <source>
        <strain evidence="3">cv. AL8/78</strain>
    </source>
</reference>
<evidence type="ECO:0000256" key="1">
    <source>
        <dbReference type="SAM" id="MobiDB-lite"/>
    </source>
</evidence>
<reference evidence="2" key="4">
    <citation type="submission" date="2019-03" db="UniProtKB">
        <authorList>
            <consortium name="EnsemblPlants"/>
        </authorList>
    </citation>
    <scope>IDENTIFICATION</scope>
</reference>
<sequence>VKELSSAKVGLQDGTFKKGNDTRAPSPPDPKDHGFHLDHPKGESSHDDAFRKETTHTDATTVSPTEAEQGISTGIHAPPSKRLRSPMHRPPCRPNGHSDQPTPEPRSLPRSNTTTTTEATDRCEVEGTSFHPKMNPLEGRRPRRPDPGRGGSPAAGSHHTAPPGTWTTEISARSRGPLPPSPVRPHHHRPANGTPIEPPTSTSRPPLSASPTGRFAQVKHI</sequence>
<evidence type="ECO:0000313" key="3">
    <source>
        <dbReference type="Proteomes" id="UP000015105"/>
    </source>
</evidence>
<reference evidence="3" key="1">
    <citation type="journal article" date="2014" name="Science">
        <title>Ancient hybridizations among the ancestral genomes of bread wheat.</title>
        <authorList>
            <consortium name="International Wheat Genome Sequencing Consortium,"/>
            <person name="Marcussen T."/>
            <person name="Sandve S.R."/>
            <person name="Heier L."/>
            <person name="Spannagl M."/>
            <person name="Pfeifer M."/>
            <person name="Jakobsen K.S."/>
            <person name="Wulff B.B."/>
            <person name="Steuernagel B."/>
            <person name="Mayer K.F."/>
            <person name="Olsen O.A."/>
        </authorList>
    </citation>
    <scope>NUCLEOTIDE SEQUENCE [LARGE SCALE GENOMIC DNA]</scope>
    <source>
        <strain evidence="3">cv. AL8/78</strain>
    </source>
</reference>
<feature type="compositionally biased region" description="Basic and acidic residues" evidence="1">
    <location>
        <begin position="138"/>
        <end position="147"/>
    </location>
</feature>
<protein>
    <submittedName>
        <fullName evidence="2">Uncharacterized protein</fullName>
    </submittedName>
</protein>
<feature type="compositionally biased region" description="Basic residues" evidence="1">
    <location>
        <begin position="79"/>
        <end position="91"/>
    </location>
</feature>
<feature type="compositionally biased region" description="Basic and acidic residues" evidence="1">
    <location>
        <begin position="29"/>
        <end position="56"/>
    </location>
</feature>
<dbReference type="Proteomes" id="UP000015105">
    <property type="component" value="Chromosome 7D"/>
</dbReference>
<dbReference type="Gramene" id="AET7Gv20150300.4">
    <property type="protein sequence ID" value="AET7Gv20150300.4"/>
    <property type="gene ID" value="AET7Gv20150300"/>
</dbReference>
<reference evidence="2" key="3">
    <citation type="journal article" date="2017" name="Nature">
        <title>Genome sequence of the progenitor of the wheat D genome Aegilops tauschii.</title>
        <authorList>
            <person name="Luo M.C."/>
            <person name="Gu Y.Q."/>
            <person name="Puiu D."/>
            <person name="Wang H."/>
            <person name="Twardziok S.O."/>
            <person name="Deal K.R."/>
            <person name="Huo N."/>
            <person name="Zhu T."/>
            <person name="Wang L."/>
            <person name="Wang Y."/>
            <person name="McGuire P.E."/>
            <person name="Liu S."/>
            <person name="Long H."/>
            <person name="Ramasamy R.K."/>
            <person name="Rodriguez J.C."/>
            <person name="Van S.L."/>
            <person name="Yuan L."/>
            <person name="Wang Z."/>
            <person name="Xia Z."/>
            <person name="Xiao L."/>
            <person name="Anderson O.D."/>
            <person name="Ouyang S."/>
            <person name="Liang Y."/>
            <person name="Zimin A.V."/>
            <person name="Pertea G."/>
            <person name="Qi P."/>
            <person name="Bennetzen J.L."/>
            <person name="Dai X."/>
            <person name="Dawson M.W."/>
            <person name="Muller H.G."/>
            <person name="Kugler K."/>
            <person name="Rivarola-Duarte L."/>
            <person name="Spannagl M."/>
            <person name="Mayer K.F.X."/>
            <person name="Lu F.H."/>
            <person name="Bevan M.W."/>
            <person name="Leroy P."/>
            <person name="Li P."/>
            <person name="You F.M."/>
            <person name="Sun Q."/>
            <person name="Liu Z."/>
            <person name="Lyons E."/>
            <person name="Wicker T."/>
            <person name="Salzberg S.L."/>
            <person name="Devos K.M."/>
            <person name="Dvorak J."/>
        </authorList>
    </citation>
    <scope>NUCLEOTIDE SEQUENCE [LARGE SCALE GENOMIC DNA]</scope>
    <source>
        <strain evidence="2">cv. AL8/78</strain>
    </source>
</reference>
<dbReference type="AlphaFoldDB" id="A0A453QIR0"/>
<feature type="region of interest" description="Disordered" evidence="1">
    <location>
        <begin position="1"/>
        <end position="221"/>
    </location>
</feature>
<evidence type="ECO:0000313" key="2">
    <source>
        <dbReference type="EnsemblPlants" id="AET7Gv20150300.4"/>
    </source>
</evidence>
<proteinExistence type="predicted"/>
<name>A0A453QIR0_AEGTS</name>
<feature type="compositionally biased region" description="Polar residues" evidence="1">
    <location>
        <begin position="199"/>
        <end position="211"/>
    </location>
</feature>
<dbReference type="EnsemblPlants" id="AET7Gv20150300.4">
    <property type="protein sequence ID" value="AET7Gv20150300.4"/>
    <property type="gene ID" value="AET7Gv20150300"/>
</dbReference>
<feature type="compositionally biased region" description="Polar residues" evidence="1">
    <location>
        <begin position="57"/>
        <end position="72"/>
    </location>
</feature>
<keyword evidence="3" id="KW-1185">Reference proteome</keyword>